<feature type="compositionally biased region" description="Polar residues" evidence="1">
    <location>
        <begin position="107"/>
        <end position="116"/>
    </location>
</feature>
<gene>
    <name evidence="2" type="primary">GT31C2-2</name>
    <name evidence="2" type="ORF">SELMODRAFT_415787</name>
</gene>
<dbReference type="STRING" id="88036.D8RX86"/>
<accession>D8RX86</accession>
<evidence type="ECO:0000313" key="3">
    <source>
        <dbReference type="Proteomes" id="UP000001514"/>
    </source>
</evidence>
<dbReference type="Pfam" id="PF04646">
    <property type="entry name" value="DUF604"/>
    <property type="match status" value="1"/>
</dbReference>
<sequence>MSMDSYKKQQQMKSLTRQLSEHSALGLGMSKLALVVCAACACSFFYVALLLLSSASMMASCIPSSSHGSTTSSRIMPYNFALLGSSNATTAASSRFTLNLDQEKQRYSSTSPRKSLQQASGSRTSASQASGSTSSSTSAGDSALVSSIPAKVVPKIGPHDAAQVEIPSTTIAKTEIHTSTSTSTATTLYNIVFGIAASSRLWDRRREYVKLWWKSSQMRGFVWLDKKVRRKWSKTDYPPFRISSSTAAFNYTNKMGARAAIRISRIVSETFRIGLPDVHWFVMGDDDTIFIPENLVKLLSKYDHTKYYYIGSSSESHTQNLHFSYNMAYGGGGFAISYPLARALERMQDGCLHRYPYLFGSDDRIQACMAELGVPLVKEPGFHQFDIYGDASGLLSAHPVSPLISIHHLDVIHPVFPNMTQVQALKHLSRSIKVDAPGILQQSICYDKWRKWSFSVSWGYAVQVYRGILPPRELELPARTFISWYRRTEDSGFPFSTREISRNPCEQPTIFYMDNVGHKNSSRSYSTYARETKRRGDCRWKMASPGGIDSIMVYRDRTEGNWHTAPRRHCCRVINSDKRNVEIEVGQCRTGEFIA</sequence>
<proteinExistence type="predicted"/>
<organism evidence="3">
    <name type="scientific">Selaginella moellendorffii</name>
    <name type="common">Spikemoss</name>
    <dbReference type="NCBI Taxonomy" id="88036"/>
    <lineage>
        <taxon>Eukaryota</taxon>
        <taxon>Viridiplantae</taxon>
        <taxon>Streptophyta</taxon>
        <taxon>Embryophyta</taxon>
        <taxon>Tracheophyta</taxon>
        <taxon>Lycopodiopsida</taxon>
        <taxon>Selaginellales</taxon>
        <taxon>Selaginellaceae</taxon>
        <taxon>Selaginella</taxon>
    </lineage>
</organism>
<dbReference type="InParanoid" id="D8RX86"/>
<evidence type="ECO:0000256" key="1">
    <source>
        <dbReference type="SAM" id="MobiDB-lite"/>
    </source>
</evidence>
<reference evidence="2 3" key="1">
    <citation type="journal article" date="2011" name="Science">
        <title>The Selaginella genome identifies genetic changes associated with the evolution of vascular plants.</title>
        <authorList>
            <person name="Banks J.A."/>
            <person name="Nishiyama T."/>
            <person name="Hasebe M."/>
            <person name="Bowman J.L."/>
            <person name="Gribskov M."/>
            <person name="dePamphilis C."/>
            <person name="Albert V.A."/>
            <person name="Aono N."/>
            <person name="Aoyama T."/>
            <person name="Ambrose B.A."/>
            <person name="Ashton N.W."/>
            <person name="Axtell M.J."/>
            <person name="Barker E."/>
            <person name="Barker M.S."/>
            <person name="Bennetzen J.L."/>
            <person name="Bonawitz N.D."/>
            <person name="Chapple C."/>
            <person name="Cheng C."/>
            <person name="Correa L.G."/>
            <person name="Dacre M."/>
            <person name="DeBarry J."/>
            <person name="Dreyer I."/>
            <person name="Elias M."/>
            <person name="Engstrom E.M."/>
            <person name="Estelle M."/>
            <person name="Feng L."/>
            <person name="Finet C."/>
            <person name="Floyd S.K."/>
            <person name="Frommer W.B."/>
            <person name="Fujita T."/>
            <person name="Gramzow L."/>
            <person name="Gutensohn M."/>
            <person name="Harholt J."/>
            <person name="Hattori M."/>
            <person name="Heyl A."/>
            <person name="Hirai T."/>
            <person name="Hiwatashi Y."/>
            <person name="Ishikawa M."/>
            <person name="Iwata M."/>
            <person name="Karol K.G."/>
            <person name="Koehler B."/>
            <person name="Kolukisaoglu U."/>
            <person name="Kubo M."/>
            <person name="Kurata T."/>
            <person name="Lalonde S."/>
            <person name="Li K."/>
            <person name="Li Y."/>
            <person name="Litt A."/>
            <person name="Lyons E."/>
            <person name="Manning G."/>
            <person name="Maruyama T."/>
            <person name="Michael T.P."/>
            <person name="Mikami K."/>
            <person name="Miyazaki S."/>
            <person name="Morinaga S."/>
            <person name="Murata T."/>
            <person name="Mueller-Roeber B."/>
            <person name="Nelson D.R."/>
            <person name="Obara M."/>
            <person name="Oguri Y."/>
            <person name="Olmstead R.G."/>
            <person name="Onodera N."/>
            <person name="Petersen B.L."/>
            <person name="Pils B."/>
            <person name="Prigge M."/>
            <person name="Rensing S.A."/>
            <person name="Riano-Pachon D.M."/>
            <person name="Roberts A.W."/>
            <person name="Sato Y."/>
            <person name="Scheller H.V."/>
            <person name="Schulz B."/>
            <person name="Schulz C."/>
            <person name="Shakirov E.V."/>
            <person name="Shibagaki N."/>
            <person name="Shinohara N."/>
            <person name="Shippen D.E."/>
            <person name="Soerensen I."/>
            <person name="Sotooka R."/>
            <person name="Sugimoto N."/>
            <person name="Sugita M."/>
            <person name="Sumikawa N."/>
            <person name="Tanurdzic M."/>
            <person name="Theissen G."/>
            <person name="Ulvskov P."/>
            <person name="Wakazuki S."/>
            <person name="Weng J.K."/>
            <person name="Willats W.W."/>
            <person name="Wipf D."/>
            <person name="Wolf P.G."/>
            <person name="Yang L."/>
            <person name="Zimmer A.D."/>
            <person name="Zhu Q."/>
            <person name="Mitros T."/>
            <person name="Hellsten U."/>
            <person name="Loque D."/>
            <person name="Otillar R."/>
            <person name="Salamov A."/>
            <person name="Schmutz J."/>
            <person name="Shapiro H."/>
            <person name="Lindquist E."/>
            <person name="Lucas S."/>
            <person name="Rokhsar D."/>
            <person name="Grigoriev I.V."/>
        </authorList>
    </citation>
    <scope>NUCLEOTIDE SEQUENCE [LARGE SCALE GENOMIC DNA]</scope>
</reference>
<dbReference type="OMA" id="HPYCRWK"/>
<dbReference type="KEGG" id="smo:SELMODRAFT_415787"/>
<feature type="region of interest" description="Disordered" evidence="1">
    <location>
        <begin position="104"/>
        <end position="141"/>
    </location>
</feature>
<dbReference type="GeneID" id="9645310"/>
<dbReference type="Gene3D" id="3.90.550.50">
    <property type="match status" value="1"/>
</dbReference>
<dbReference type="Proteomes" id="UP000001514">
    <property type="component" value="Unassembled WGS sequence"/>
</dbReference>
<dbReference type="InterPro" id="IPR006740">
    <property type="entry name" value="DUF604"/>
</dbReference>
<dbReference type="GO" id="GO:0008375">
    <property type="term" value="F:acetylglucosaminyltransferase activity"/>
    <property type="evidence" value="ECO:0000318"/>
    <property type="project" value="GO_Central"/>
</dbReference>
<dbReference type="FunFam" id="3.90.550.50:FF:000006">
    <property type="entry name" value="Fringe-related protein-like"/>
    <property type="match status" value="1"/>
</dbReference>
<keyword evidence="3" id="KW-1185">Reference proteome</keyword>
<dbReference type="HOGENOM" id="CLU_029819_2_0_1"/>
<dbReference type="AlphaFoldDB" id="D8RX86"/>
<feature type="compositionally biased region" description="Low complexity" evidence="1">
    <location>
        <begin position="117"/>
        <end position="141"/>
    </location>
</feature>
<dbReference type="Gramene" id="EFJ23393">
    <property type="protein sequence ID" value="EFJ23393"/>
    <property type="gene ID" value="SELMODRAFT_415787"/>
</dbReference>
<dbReference type="eggNOG" id="KOG2246">
    <property type="taxonomic scope" value="Eukaryota"/>
</dbReference>
<dbReference type="PANTHER" id="PTHR10811">
    <property type="entry name" value="FRINGE-RELATED"/>
    <property type="match status" value="1"/>
</dbReference>
<protein>
    <submittedName>
        <fullName evidence="2">Glycosyltransferase-like protein</fullName>
    </submittedName>
</protein>
<keyword evidence="2" id="KW-0808">Transferase</keyword>
<evidence type="ECO:0000313" key="2">
    <source>
        <dbReference type="EMBL" id="EFJ23393.1"/>
    </source>
</evidence>
<name>D8RX86_SELML</name>
<dbReference type="OrthoDB" id="421979at2759"/>
<dbReference type="FunCoup" id="D8RX86">
    <property type="interactions" value="76"/>
</dbReference>
<dbReference type="EMBL" id="GL377593">
    <property type="protein sequence ID" value="EFJ23393.1"/>
    <property type="molecule type" value="Genomic_DNA"/>
</dbReference>